<dbReference type="SUPFAM" id="SSF55729">
    <property type="entry name" value="Acyl-CoA N-acyltransferases (Nat)"/>
    <property type="match status" value="1"/>
</dbReference>
<name>A0ABR8N3P7_9BACL</name>
<organism evidence="2 3">
    <name type="scientific">Paenibacillus terricola</name>
    <dbReference type="NCBI Taxonomy" id="2763503"/>
    <lineage>
        <taxon>Bacteria</taxon>
        <taxon>Bacillati</taxon>
        <taxon>Bacillota</taxon>
        <taxon>Bacilli</taxon>
        <taxon>Bacillales</taxon>
        <taxon>Paenibacillaceae</taxon>
        <taxon>Paenibacillus</taxon>
    </lineage>
</organism>
<protein>
    <submittedName>
        <fullName evidence="2">GNAT family N-acetyltransferase</fullName>
    </submittedName>
</protein>
<reference evidence="2 3" key="1">
    <citation type="submission" date="2020-09" db="EMBL/GenBank/DDBJ databases">
        <title>Paenibacillus sp. strain PR3 16S rRNA gene Genome sequencing and assembly.</title>
        <authorList>
            <person name="Kim J."/>
        </authorList>
    </citation>
    <scope>NUCLEOTIDE SEQUENCE [LARGE SCALE GENOMIC DNA]</scope>
    <source>
        <strain evidence="2 3">PR3</strain>
    </source>
</reference>
<keyword evidence="3" id="KW-1185">Reference proteome</keyword>
<dbReference type="CDD" id="cd04301">
    <property type="entry name" value="NAT_SF"/>
    <property type="match status" value="1"/>
</dbReference>
<feature type="domain" description="N-acetyltransferase" evidence="1">
    <location>
        <begin position="12"/>
        <end position="177"/>
    </location>
</feature>
<dbReference type="InterPro" id="IPR051531">
    <property type="entry name" value="N-acetyltransferase"/>
</dbReference>
<dbReference type="Gene3D" id="3.40.630.30">
    <property type="match status" value="1"/>
</dbReference>
<evidence type="ECO:0000313" key="2">
    <source>
        <dbReference type="EMBL" id="MBD3922156.1"/>
    </source>
</evidence>
<dbReference type="PROSITE" id="PS51186">
    <property type="entry name" value="GNAT"/>
    <property type="match status" value="1"/>
</dbReference>
<dbReference type="EMBL" id="JACXZA010000008">
    <property type="protein sequence ID" value="MBD3922156.1"/>
    <property type="molecule type" value="Genomic_DNA"/>
</dbReference>
<dbReference type="PANTHER" id="PTHR43792">
    <property type="entry name" value="GNAT FAMILY, PUTATIVE (AFU_ORTHOLOGUE AFUA_3G00765)-RELATED-RELATED"/>
    <property type="match status" value="1"/>
</dbReference>
<dbReference type="InterPro" id="IPR000182">
    <property type="entry name" value="GNAT_dom"/>
</dbReference>
<evidence type="ECO:0000313" key="3">
    <source>
        <dbReference type="Proteomes" id="UP000609346"/>
    </source>
</evidence>
<dbReference type="RefSeq" id="WP_191206464.1">
    <property type="nucleotide sequence ID" value="NZ_JACXZA010000008.1"/>
</dbReference>
<proteinExistence type="predicted"/>
<dbReference type="InterPro" id="IPR016181">
    <property type="entry name" value="Acyl_CoA_acyltransferase"/>
</dbReference>
<evidence type="ECO:0000259" key="1">
    <source>
        <dbReference type="PROSITE" id="PS51186"/>
    </source>
</evidence>
<comment type="caution">
    <text evidence="2">The sequence shown here is derived from an EMBL/GenBank/DDBJ whole genome shotgun (WGS) entry which is preliminary data.</text>
</comment>
<dbReference type="Proteomes" id="UP000609346">
    <property type="component" value="Unassembled WGS sequence"/>
</dbReference>
<dbReference type="Pfam" id="PF13302">
    <property type="entry name" value="Acetyltransf_3"/>
    <property type="match status" value="1"/>
</dbReference>
<sequence length="182" mass="21617">MKAFPQFETKRLVLRQLNLDDAADVFDYFARDEVTQFYDLATFTEQRQAEELIQQWNNRYMRSEGIRWGITLRGEDRVIGTCGFHSWSQEHNKIEVGYELTPEYWQQGIMSEALKAVIAYGFEHMKLNRIEAHIDPDNISSRKLLQKVGLTEEGTLRDYYFEKNQYVDAVVFSILRREYIPE</sequence>
<dbReference type="PANTHER" id="PTHR43792:SF9">
    <property type="entry name" value="RIBOSOMAL-PROTEIN-ALANINE ACETYLTRANSFERASE"/>
    <property type="match status" value="1"/>
</dbReference>
<accession>A0ABR8N3P7</accession>
<gene>
    <name evidence="2" type="ORF">H8B09_25595</name>
</gene>